<dbReference type="EMBL" id="JMCC02000010">
    <property type="protein sequence ID" value="KIG18497.1"/>
    <property type="molecule type" value="Genomic_DNA"/>
</dbReference>
<accession>A0A0C2DFT5</accession>
<name>A0A0C2DFT5_9BACT</name>
<dbReference type="RefSeq" id="WP_052546838.1">
    <property type="nucleotide sequence ID" value="NZ_JMCC02000010.1"/>
</dbReference>
<evidence type="ECO:0000256" key="1">
    <source>
        <dbReference type="SAM" id="MobiDB-lite"/>
    </source>
</evidence>
<dbReference type="AlphaFoldDB" id="A0A0C2DFT5"/>
<organism evidence="2 3">
    <name type="scientific">Enhygromyxa salina</name>
    <dbReference type="NCBI Taxonomy" id="215803"/>
    <lineage>
        <taxon>Bacteria</taxon>
        <taxon>Pseudomonadati</taxon>
        <taxon>Myxococcota</taxon>
        <taxon>Polyangia</taxon>
        <taxon>Nannocystales</taxon>
        <taxon>Nannocystaceae</taxon>
        <taxon>Enhygromyxa</taxon>
    </lineage>
</organism>
<reference evidence="2 3" key="1">
    <citation type="submission" date="2014-12" db="EMBL/GenBank/DDBJ databases">
        <title>Genome assembly of Enhygromyxa salina DSM 15201.</title>
        <authorList>
            <person name="Sharma G."/>
            <person name="Subramanian S."/>
        </authorList>
    </citation>
    <scope>NUCLEOTIDE SEQUENCE [LARGE SCALE GENOMIC DNA]</scope>
    <source>
        <strain evidence="2 3">DSM 15201</strain>
    </source>
</reference>
<dbReference type="PROSITE" id="PS51257">
    <property type="entry name" value="PROKAR_LIPOPROTEIN"/>
    <property type="match status" value="1"/>
</dbReference>
<gene>
    <name evidence="2" type="ORF">DB30_00182</name>
</gene>
<proteinExistence type="predicted"/>
<sequence>MSPPPRRLSFAVGTSLLTASLSLGVAGCDEQTSNPGPDRADKHPEPEGPTVNQVAPELEPVEPDPVAPSDAGLDPEQVEGPHVNEGPEPEPEPIPPPDPQVMVNPASVPDLEPATEPKRVNTRPEAPSQD</sequence>
<protein>
    <submittedName>
        <fullName evidence="2">Uncharacterized protein</fullName>
    </submittedName>
</protein>
<evidence type="ECO:0000313" key="2">
    <source>
        <dbReference type="EMBL" id="KIG18497.1"/>
    </source>
</evidence>
<evidence type="ECO:0000313" key="3">
    <source>
        <dbReference type="Proteomes" id="UP000031599"/>
    </source>
</evidence>
<comment type="caution">
    <text evidence="2">The sequence shown here is derived from an EMBL/GenBank/DDBJ whole genome shotgun (WGS) entry which is preliminary data.</text>
</comment>
<dbReference type="Proteomes" id="UP000031599">
    <property type="component" value="Unassembled WGS sequence"/>
</dbReference>
<feature type="region of interest" description="Disordered" evidence="1">
    <location>
        <begin position="26"/>
        <end position="130"/>
    </location>
</feature>